<feature type="region of interest" description="Disordered" evidence="1">
    <location>
        <begin position="97"/>
        <end position="118"/>
    </location>
</feature>
<dbReference type="EMBL" id="VCAU01000044">
    <property type="protein sequence ID" value="KAF9888699.1"/>
    <property type="molecule type" value="Genomic_DNA"/>
</dbReference>
<evidence type="ECO:0000313" key="3">
    <source>
        <dbReference type="Proteomes" id="UP001194746"/>
    </source>
</evidence>
<feature type="compositionally biased region" description="Basic residues" evidence="1">
    <location>
        <begin position="323"/>
        <end position="332"/>
    </location>
</feature>
<name>A0AAD4CLF6_ASPNN</name>
<evidence type="ECO:0000256" key="1">
    <source>
        <dbReference type="SAM" id="MobiDB-lite"/>
    </source>
</evidence>
<feature type="region of interest" description="Disordered" evidence="1">
    <location>
        <begin position="407"/>
        <end position="471"/>
    </location>
</feature>
<feature type="region of interest" description="Disordered" evidence="1">
    <location>
        <begin position="1"/>
        <end position="49"/>
    </location>
</feature>
<accession>A0AAD4CLF6</accession>
<protein>
    <submittedName>
        <fullName evidence="2">Uncharacterized protein</fullName>
    </submittedName>
</protein>
<comment type="caution">
    <text evidence="2">The sequence shown here is derived from an EMBL/GenBank/DDBJ whole genome shotgun (WGS) entry which is preliminary data.</text>
</comment>
<feature type="compositionally biased region" description="Basic residues" evidence="1">
    <location>
        <begin position="343"/>
        <end position="366"/>
    </location>
</feature>
<keyword evidence="3" id="KW-1185">Reference proteome</keyword>
<gene>
    <name evidence="2" type="ORF">FE257_008457</name>
</gene>
<feature type="region of interest" description="Disordered" evidence="1">
    <location>
        <begin position="312"/>
        <end position="393"/>
    </location>
</feature>
<sequence>MDIALLLNPAPSEDDDSSVTDTRNQHPEEVRLRKRKYLPSFGPGVRSQERHLVHPQPIRPTLPESPLDQVGGPCHGKTLRPLYENNSIPTSRHILLEPSLSPSNKSSHEYSVQSRGGTWGPWNPGDPIPPGMRLTVPPYPLKVPVPKHGRILIPEGENAESLRPYLECAAPASNSSNQCNDVEHHAAIDRMQEPDPIPFTYLPVPPDRPRYTPRNEDNDPPVPNPPVTPIGKHSAQKIIDESIVPKHNREVILTEFEIVTAHTAKCDLCNKRNTLGMSRCLSCGWQSCHPCTSARGWFRTHHAGTRIHTGPIDQSLLESSSRLKGKKSAKSKARNDITTRSPHSTKGKSRKHSRRTRALTGRKKQKSSATTPADSSPSQADDATGTDPLLNGAQNLYDLSSEALESLSTEESLSGGIQTPHNIRSRRGRNRDENAGRVGTEIAFSNATNHDYDPESEPLVFGRRFPRRGTH</sequence>
<proteinExistence type="predicted"/>
<organism evidence="2 3">
    <name type="scientific">Aspergillus nanangensis</name>
    <dbReference type="NCBI Taxonomy" id="2582783"/>
    <lineage>
        <taxon>Eukaryota</taxon>
        <taxon>Fungi</taxon>
        <taxon>Dikarya</taxon>
        <taxon>Ascomycota</taxon>
        <taxon>Pezizomycotina</taxon>
        <taxon>Eurotiomycetes</taxon>
        <taxon>Eurotiomycetidae</taxon>
        <taxon>Eurotiales</taxon>
        <taxon>Aspergillaceae</taxon>
        <taxon>Aspergillus</taxon>
        <taxon>Aspergillus subgen. Circumdati</taxon>
    </lineage>
</organism>
<dbReference type="Proteomes" id="UP001194746">
    <property type="component" value="Unassembled WGS sequence"/>
</dbReference>
<feature type="compositionally biased region" description="Basic and acidic residues" evidence="1">
    <location>
        <begin position="207"/>
        <end position="217"/>
    </location>
</feature>
<evidence type="ECO:0000313" key="2">
    <source>
        <dbReference type="EMBL" id="KAF9888699.1"/>
    </source>
</evidence>
<dbReference type="AlphaFoldDB" id="A0AAD4CLF6"/>
<feature type="region of interest" description="Disordered" evidence="1">
    <location>
        <begin position="205"/>
        <end position="232"/>
    </location>
</feature>
<feature type="compositionally biased region" description="Low complexity" evidence="1">
    <location>
        <begin position="367"/>
        <end position="378"/>
    </location>
</feature>
<feature type="compositionally biased region" description="Polar residues" evidence="1">
    <location>
        <begin position="100"/>
        <end position="116"/>
    </location>
</feature>
<reference evidence="2" key="1">
    <citation type="journal article" date="2019" name="Beilstein J. Org. Chem.">
        <title>Nanangenines: drimane sesquiterpenoids as the dominant metabolite cohort of a novel Australian fungus, Aspergillus nanangensis.</title>
        <authorList>
            <person name="Lacey H.J."/>
            <person name="Gilchrist C.L.M."/>
            <person name="Crombie A."/>
            <person name="Kalaitzis J.A."/>
            <person name="Vuong D."/>
            <person name="Rutledge P.J."/>
            <person name="Turner P."/>
            <person name="Pitt J.I."/>
            <person name="Lacey E."/>
            <person name="Chooi Y.H."/>
            <person name="Piggott A.M."/>
        </authorList>
    </citation>
    <scope>NUCLEOTIDE SEQUENCE</scope>
    <source>
        <strain evidence="2">MST-FP2251</strain>
    </source>
</reference>
<reference evidence="2" key="2">
    <citation type="submission" date="2020-02" db="EMBL/GenBank/DDBJ databases">
        <authorList>
            <person name="Gilchrist C.L.M."/>
            <person name="Chooi Y.-H."/>
        </authorList>
    </citation>
    <scope>NUCLEOTIDE SEQUENCE</scope>
    <source>
        <strain evidence="2">MST-FP2251</strain>
    </source>
</reference>